<evidence type="ECO:0000313" key="3">
    <source>
        <dbReference type="Proteomes" id="UP001530293"/>
    </source>
</evidence>
<feature type="compositionally biased region" description="Polar residues" evidence="1">
    <location>
        <begin position="267"/>
        <end position="283"/>
    </location>
</feature>
<proteinExistence type="predicted"/>
<feature type="compositionally biased region" description="Gly residues" evidence="1">
    <location>
        <begin position="584"/>
        <end position="593"/>
    </location>
</feature>
<feature type="compositionally biased region" description="Basic and acidic residues" evidence="1">
    <location>
        <begin position="331"/>
        <end position="349"/>
    </location>
</feature>
<comment type="caution">
    <text evidence="2">The sequence shown here is derived from an EMBL/GenBank/DDBJ whole genome shotgun (WGS) entry which is preliminary data.</text>
</comment>
<feature type="compositionally biased region" description="Pro residues" evidence="1">
    <location>
        <begin position="402"/>
        <end position="411"/>
    </location>
</feature>
<organism evidence="2 3">
    <name type="scientific">Discostella pseudostelligera</name>
    <dbReference type="NCBI Taxonomy" id="259834"/>
    <lineage>
        <taxon>Eukaryota</taxon>
        <taxon>Sar</taxon>
        <taxon>Stramenopiles</taxon>
        <taxon>Ochrophyta</taxon>
        <taxon>Bacillariophyta</taxon>
        <taxon>Coscinodiscophyceae</taxon>
        <taxon>Thalassiosirophycidae</taxon>
        <taxon>Stephanodiscales</taxon>
        <taxon>Stephanodiscaceae</taxon>
        <taxon>Discostella</taxon>
    </lineage>
</organism>
<sequence length="843" mass="89200">MESESICDFLSLSATASGESRDQSSIAMSSYPVVTLPAAAEVSPGEGAFSPPSENGSSSSSSHQQQQQDQGADDDGDAVGFGPPPAFPNSNSKLHAGKRKRTLMAVSTSTSSAAAASNSGNTTLLEDVSSDEEDDVNEGGSGSSSGNNKNKQSQMIHRIKNTTAAEGTPSLQHNNNSLEKTKQEEEDDGAKSYIDAMLLASLSDVDSPKRRVEEFVKAGASTQNKSSSSENVPQESSEVVGGERSSGNSQSMMMMTDSVGSPKATINIGTSSTAPTPLRSNVKVNLVKPYALMPKPNKRGKFVSSSGGDGTSNSSSNMSGPPPPSSSSHWPDVRDPKADKLNKNDRGAIREGIMYGAPSQYPMGYPAAGGGYPYPSYPTPAVPPTQQHLPSDTSSAVGYAAYPPPLPPRGPPSVSYAHFPQGPHPGSSPYHPSTRPYYPPGAGPAIGSPDRWDHYPSSDSNKQSSSGWTPETVHSTNNDSSLRHPQPSSSSSSSRRNKTHVVPSEDGEQPIVGGAAGAAVVEGAYRGPPYPGAYPPPPPPGYPYAMYGPYSGPPPPPPHEYNAISGDDGSPPRTTLPSSHHHGGPGGGGGGHPGEYYSPAIATPPRSSGGGGGGGGGRYEYYPDQSPQPVMPPGSFHGAYPPPPQTLREGYHPDSPMTSMYPHPPPPYGAGPPSTSSQFPYHDSYDPYNYPTNSPSSSDHHDVAAAVSNESEGGGIVAINKYHQFRKGGRSIHSAPIILRKKFSWRNYAELEEYLIANRAEYLRHSALNYTAEQKHFNNQLTEGLLELAAKLNYVFDETCFNFVTVRDRIRCYYKSYVQSSKKRGVVVGFSNNMHHHGDGCSE</sequence>
<feature type="region of interest" description="Disordered" evidence="1">
    <location>
        <begin position="214"/>
        <end position="659"/>
    </location>
</feature>
<dbReference type="AlphaFoldDB" id="A0ABD3MHZ5"/>
<feature type="compositionally biased region" description="Low complexity" evidence="1">
    <location>
        <begin position="226"/>
        <end position="249"/>
    </location>
</feature>
<feature type="region of interest" description="Disordered" evidence="1">
    <location>
        <begin position="42"/>
        <end position="192"/>
    </location>
</feature>
<gene>
    <name evidence="2" type="ORF">ACHAWU_008206</name>
</gene>
<protein>
    <submittedName>
        <fullName evidence="2">Uncharacterized protein</fullName>
    </submittedName>
</protein>
<keyword evidence="3" id="KW-1185">Reference proteome</keyword>
<evidence type="ECO:0000256" key="1">
    <source>
        <dbReference type="SAM" id="MobiDB-lite"/>
    </source>
</evidence>
<accession>A0ABD3MHZ5</accession>
<name>A0ABD3MHZ5_9STRA</name>
<feature type="compositionally biased region" description="Polar residues" evidence="1">
    <location>
        <begin position="385"/>
        <end position="396"/>
    </location>
</feature>
<feature type="compositionally biased region" description="Low complexity" evidence="1">
    <location>
        <begin position="144"/>
        <end position="154"/>
    </location>
</feature>
<feature type="compositionally biased region" description="Pro residues" evidence="1">
    <location>
        <begin position="528"/>
        <end position="542"/>
    </location>
</feature>
<feature type="compositionally biased region" description="Acidic residues" evidence="1">
    <location>
        <begin position="128"/>
        <end position="137"/>
    </location>
</feature>
<feature type="compositionally biased region" description="Low complexity" evidence="1">
    <location>
        <begin position="107"/>
        <end position="127"/>
    </location>
</feature>
<dbReference type="EMBL" id="JALLBG020000135">
    <property type="protein sequence ID" value="KAL3762503.1"/>
    <property type="molecule type" value="Genomic_DNA"/>
</dbReference>
<dbReference type="Proteomes" id="UP001530293">
    <property type="component" value="Unassembled WGS sequence"/>
</dbReference>
<evidence type="ECO:0000313" key="2">
    <source>
        <dbReference type="EMBL" id="KAL3762503.1"/>
    </source>
</evidence>
<feature type="compositionally biased region" description="Gly residues" evidence="1">
    <location>
        <begin position="608"/>
        <end position="618"/>
    </location>
</feature>
<feature type="compositionally biased region" description="Polar residues" evidence="1">
    <location>
        <begin position="457"/>
        <end position="480"/>
    </location>
</feature>
<feature type="compositionally biased region" description="Low complexity" evidence="1">
    <location>
        <begin position="420"/>
        <end position="433"/>
    </location>
</feature>
<reference evidence="2 3" key="1">
    <citation type="submission" date="2024-10" db="EMBL/GenBank/DDBJ databases">
        <title>Updated reference genomes for cyclostephanoid diatoms.</title>
        <authorList>
            <person name="Roberts W.R."/>
            <person name="Alverson A.J."/>
        </authorList>
    </citation>
    <scope>NUCLEOTIDE SEQUENCE [LARGE SCALE GENOMIC DNA]</scope>
    <source>
        <strain evidence="2 3">AJA232-27</strain>
    </source>
</reference>
<feature type="compositionally biased region" description="Polar residues" evidence="1">
    <location>
        <begin position="161"/>
        <end position="178"/>
    </location>
</feature>
<feature type="compositionally biased region" description="Low complexity" evidence="1">
    <location>
        <begin position="517"/>
        <end position="527"/>
    </location>
</feature>
<feature type="compositionally biased region" description="Low complexity" evidence="1">
    <location>
        <begin position="49"/>
        <end position="70"/>
    </location>
</feature>